<dbReference type="InterPro" id="IPR001478">
    <property type="entry name" value="PDZ"/>
</dbReference>
<dbReference type="InterPro" id="IPR036034">
    <property type="entry name" value="PDZ_sf"/>
</dbReference>
<comment type="caution">
    <text evidence="3">The sequence shown here is derived from an EMBL/GenBank/DDBJ whole genome shotgun (WGS) entry which is preliminary data.</text>
</comment>
<dbReference type="OrthoDB" id="198399at2"/>
<sequence>MDVWFQLLDRGLLAVGQLFTNPFYYIGIVFIVLHYRKQIQLERKLFHTRLHSLLNETWRVVLWGWLGGLGASILLLFVGVNIQMDVVLVLWIITVVLMLFRIRFLCLAYAVGILGIVQVIFSWFPNTDSLRESYALLAAIASADIPSLLVIVGVLHLLEGVLVGFQGARMVTPLFLEGKRGQMIGAQQLQGFWPVPLFLLVPMAGGSELGLPWQTLFTSNLSAGWTMLAFPAMIGFTELTISKLPKRQARYSAKLLYAYGLVLLGAAVAAHYWTPLVMLAAILSIALHEGLLFYNRWMEAKRTPFYIHSERGLMVLSVVPNSPAQQLGISVGEIIHKVNGYKIKTKTDLHAAMGLNSAFCRLEVLNEQGEVRFLKRGIFAGDHHQLGILLAPDQDVLYFLEQRPMHLFSYLRSKLTGLLPNDTTKSL</sequence>
<dbReference type="RefSeq" id="WP_068669398.1">
    <property type="nucleotide sequence ID" value="NZ_LYPB01000089.1"/>
</dbReference>
<feature type="transmembrane region" description="Helical" evidence="1">
    <location>
        <begin position="56"/>
        <end position="76"/>
    </location>
</feature>
<feature type="transmembrane region" description="Helical" evidence="1">
    <location>
        <begin position="189"/>
        <end position="211"/>
    </location>
</feature>
<dbReference type="GO" id="GO:0006508">
    <property type="term" value="P:proteolysis"/>
    <property type="evidence" value="ECO:0007669"/>
    <property type="project" value="UniProtKB-KW"/>
</dbReference>
<gene>
    <name evidence="3" type="ORF">A8708_33770</name>
</gene>
<dbReference type="SMART" id="SM00228">
    <property type="entry name" value="PDZ"/>
    <property type="match status" value="1"/>
</dbReference>
<reference evidence="3 4" key="1">
    <citation type="submission" date="2016-05" db="EMBL/GenBank/DDBJ databases">
        <title>Paenibacillus sp. 1ZS3-15 nov., isolated from the rhizosphere soil.</title>
        <authorList>
            <person name="Zhang X.X."/>
            <person name="Zhang J."/>
        </authorList>
    </citation>
    <scope>NUCLEOTIDE SEQUENCE [LARGE SCALE GENOMIC DNA]</scope>
    <source>
        <strain evidence="3 4">1ZS3-15</strain>
    </source>
</reference>
<dbReference type="AlphaFoldDB" id="A0A198A040"/>
<evidence type="ECO:0000259" key="2">
    <source>
        <dbReference type="SMART" id="SM00228"/>
    </source>
</evidence>
<protein>
    <submittedName>
        <fullName evidence="3">Serine protease</fullName>
    </submittedName>
</protein>
<feature type="transmembrane region" description="Helical" evidence="1">
    <location>
        <begin position="253"/>
        <end position="270"/>
    </location>
</feature>
<keyword evidence="3" id="KW-0378">Hydrolase</keyword>
<name>A0A198A040_9BACL</name>
<dbReference type="EMBL" id="LYPB01000089">
    <property type="protein sequence ID" value="OAS14472.1"/>
    <property type="molecule type" value="Genomic_DNA"/>
</dbReference>
<dbReference type="Proteomes" id="UP000078454">
    <property type="component" value="Unassembled WGS sequence"/>
</dbReference>
<dbReference type="SUPFAM" id="SSF50156">
    <property type="entry name" value="PDZ domain-like"/>
    <property type="match status" value="1"/>
</dbReference>
<feature type="transmembrane region" description="Helical" evidence="1">
    <location>
        <begin position="82"/>
        <end position="100"/>
    </location>
</feature>
<feature type="transmembrane region" description="Helical" evidence="1">
    <location>
        <begin position="223"/>
        <end position="241"/>
    </location>
</feature>
<proteinExistence type="predicted"/>
<dbReference type="STRING" id="1850517.A8708_33770"/>
<evidence type="ECO:0000313" key="4">
    <source>
        <dbReference type="Proteomes" id="UP000078454"/>
    </source>
</evidence>
<accession>A0A198A040</accession>
<dbReference type="Gene3D" id="2.30.42.10">
    <property type="match status" value="1"/>
</dbReference>
<keyword evidence="4" id="KW-1185">Reference proteome</keyword>
<feature type="transmembrane region" description="Helical" evidence="1">
    <location>
        <begin position="145"/>
        <end position="168"/>
    </location>
</feature>
<feature type="transmembrane region" description="Helical" evidence="1">
    <location>
        <begin position="107"/>
        <end position="125"/>
    </location>
</feature>
<keyword evidence="1" id="KW-0812">Transmembrane</keyword>
<feature type="transmembrane region" description="Helical" evidence="1">
    <location>
        <begin position="12"/>
        <end position="35"/>
    </location>
</feature>
<feature type="domain" description="PDZ" evidence="2">
    <location>
        <begin position="301"/>
        <end position="368"/>
    </location>
</feature>
<dbReference type="GO" id="GO:0008233">
    <property type="term" value="F:peptidase activity"/>
    <property type="evidence" value="ECO:0007669"/>
    <property type="project" value="UniProtKB-KW"/>
</dbReference>
<keyword evidence="3" id="KW-0645">Protease</keyword>
<evidence type="ECO:0000313" key="3">
    <source>
        <dbReference type="EMBL" id="OAS14472.1"/>
    </source>
</evidence>
<keyword evidence="1" id="KW-1133">Transmembrane helix</keyword>
<evidence type="ECO:0000256" key="1">
    <source>
        <dbReference type="SAM" id="Phobius"/>
    </source>
</evidence>
<keyword evidence="1" id="KW-0472">Membrane</keyword>
<organism evidence="3 4">
    <name type="scientific">Paenibacillus oryzisoli</name>
    <dbReference type="NCBI Taxonomy" id="1850517"/>
    <lineage>
        <taxon>Bacteria</taxon>
        <taxon>Bacillati</taxon>
        <taxon>Bacillota</taxon>
        <taxon>Bacilli</taxon>
        <taxon>Bacillales</taxon>
        <taxon>Paenibacillaceae</taxon>
        <taxon>Paenibacillus</taxon>
    </lineage>
</organism>